<comment type="caution">
    <text evidence="2">The sequence shown here is derived from an EMBL/GenBank/DDBJ whole genome shotgun (WGS) entry which is preliminary data.</text>
</comment>
<dbReference type="eggNOG" id="COG4166">
    <property type="taxonomic scope" value="Bacteria"/>
</dbReference>
<dbReference type="Gene3D" id="3.40.190.10">
    <property type="entry name" value="Periplasmic binding protein-like II"/>
    <property type="match status" value="1"/>
</dbReference>
<name>S7KM67_9CHLA</name>
<dbReference type="Pfam" id="PF00496">
    <property type="entry name" value="SBP_bac_5"/>
    <property type="match status" value="1"/>
</dbReference>
<proteinExistence type="predicted"/>
<dbReference type="GO" id="GO:0043190">
    <property type="term" value="C:ATP-binding cassette (ABC) transporter complex"/>
    <property type="evidence" value="ECO:0007669"/>
    <property type="project" value="InterPro"/>
</dbReference>
<dbReference type="GO" id="GO:0015833">
    <property type="term" value="P:peptide transport"/>
    <property type="evidence" value="ECO:0007669"/>
    <property type="project" value="TreeGrafter"/>
</dbReference>
<gene>
    <name evidence="2" type="ORF">CP10139811_0211</name>
</gene>
<evidence type="ECO:0000259" key="1">
    <source>
        <dbReference type="Pfam" id="PF00496"/>
    </source>
</evidence>
<reference evidence="2 3" key="1">
    <citation type="submission" date="2013-04" db="EMBL/GenBank/DDBJ databases">
        <title>Genome sequence of Chlamydia psittaci 10-1398/11.</title>
        <authorList>
            <person name="Huot-Creasy H."/>
            <person name="McCracken C.L."/>
            <person name="Humphries M."/>
            <person name="Sachse K."/>
            <person name="Laroucau K."/>
            <person name="Bavoil P."/>
            <person name="Myers G.S."/>
        </authorList>
    </citation>
    <scope>NUCLEOTIDE SEQUENCE [LARGE SCALE GENOMIC DNA]</scope>
    <source>
        <strain evidence="2 3">10_1398_11</strain>
    </source>
</reference>
<dbReference type="Proteomes" id="UP000016200">
    <property type="component" value="Unassembled WGS sequence"/>
</dbReference>
<evidence type="ECO:0000313" key="3">
    <source>
        <dbReference type="Proteomes" id="UP000016200"/>
    </source>
</evidence>
<dbReference type="GO" id="GO:1904680">
    <property type="term" value="F:peptide transmembrane transporter activity"/>
    <property type="evidence" value="ECO:0007669"/>
    <property type="project" value="TreeGrafter"/>
</dbReference>
<dbReference type="EMBL" id="ATNB01000035">
    <property type="protein sequence ID" value="EPP35540.1"/>
    <property type="molecule type" value="Genomic_DNA"/>
</dbReference>
<dbReference type="PATRIC" id="fig|1238237.3.peg.133"/>
<dbReference type="Gene3D" id="3.10.105.10">
    <property type="entry name" value="Dipeptide-binding Protein, Domain 3"/>
    <property type="match status" value="1"/>
</dbReference>
<dbReference type="PANTHER" id="PTHR30290:SF83">
    <property type="entry name" value="ABC TRANSPORTER SUBSTRATE-BINDING PROTEIN"/>
    <property type="match status" value="1"/>
</dbReference>
<dbReference type="InterPro" id="IPR030678">
    <property type="entry name" value="Peptide/Ni-bd"/>
</dbReference>
<evidence type="ECO:0000313" key="2">
    <source>
        <dbReference type="EMBL" id="EPP35540.1"/>
    </source>
</evidence>
<dbReference type="AlphaFoldDB" id="S7KM67"/>
<dbReference type="InterPro" id="IPR039424">
    <property type="entry name" value="SBP_5"/>
</dbReference>
<dbReference type="SUPFAM" id="SSF53850">
    <property type="entry name" value="Periplasmic binding protein-like II"/>
    <property type="match status" value="1"/>
</dbReference>
<protein>
    <submittedName>
        <fullName evidence="2">Bacterial extracellular solute-binding s, 5 Middle family protein</fullName>
    </submittedName>
</protein>
<organism evidence="2 3">
    <name type="scientific">Chlamydia ibidis</name>
    <dbReference type="NCBI Taxonomy" id="1405396"/>
    <lineage>
        <taxon>Bacteria</taxon>
        <taxon>Pseudomonadati</taxon>
        <taxon>Chlamydiota</taxon>
        <taxon>Chlamydiia</taxon>
        <taxon>Chlamydiales</taxon>
        <taxon>Chlamydiaceae</taxon>
        <taxon>Chlamydia/Chlamydophila group</taxon>
        <taxon>Chlamydia</taxon>
    </lineage>
</organism>
<sequence>MSHDPISLDPRSASLSKDLSLAYALYEGLLRDNAGELVNGIAEKYTVSQDGTTYLFFLKQVQWSNGDEITAYDFEESIKQIYQKEVVCSSSTLPLMIKNAQEVMNHQLPIDSLGIRAIDNHTLEIILEKPQSCFLNTVAHPVFFPVHKTLRDYYTTGKSITLPITNGPFIISNYQPQNQLILKKNPLYHDRDNVSLNTIVFQIVPDSYTATQMLQKDLIDWIGSPWSSPISKEDQMHISEEKFHSYPVLGTMALICNLNTSPLYNLALRRALSYAIDKASLLQFINNCEVAESFLPCNLSRYNDYPKLTTEERRKKAQFYFKEAEKTLSSKQISELSIIYPLESGALNAIIQEIQQQIKNVLGIHINIQGMEYHCFVEKRNRGDFSLATGKWMADYPQPSSFLAILGNLKQDQPTQSLTKWDNPEYNNLLCKLYFSRGDENDQRNAEHLIAEDLPIIPLYHFKYSYAINPKINNLYESALGYIDIKRLEIVRE</sequence>
<dbReference type="PIRSF" id="PIRSF002741">
    <property type="entry name" value="MppA"/>
    <property type="match status" value="1"/>
</dbReference>
<dbReference type="HOGENOM" id="CLU_017028_0_2_0"/>
<dbReference type="PANTHER" id="PTHR30290">
    <property type="entry name" value="PERIPLASMIC BINDING COMPONENT OF ABC TRANSPORTER"/>
    <property type="match status" value="1"/>
</dbReference>
<feature type="domain" description="Solute-binding protein family 5" evidence="1">
    <location>
        <begin position="36"/>
        <end position="406"/>
    </location>
</feature>
<dbReference type="GO" id="GO:0030288">
    <property type="term" value="C:outer membrane-bounded periplasmic space"/>
    <property type="evidence" value="ECO:0007669"/>
    <property type="project" value="UniProtKB-ARBA"/>
</dbReference>
<dbReference type="CDD" id="cd08504">
    <property type="entry name" value="PBP2_OppA"/>
    <property type="match status" value="1"/>
</dbReference>
<accession>S7KM67</accession>
<dbReference type="Gene3D" id="3.90.76.10">
    <property type="entry name" value="Dipeptide-binding Protein, Domain 1"/>
    <property type="match status" value="1"/>
</dbReference>
<dbReference type="InterPro" id="IPR000914">
    <property type="entry name" value="SBP_5_dom"/>
</dbReference>